<organism evidence="1 2">
    <name type="scientific">Aquimarina aggregata</name>
    <dbReference type="NCBI Taxonomy" id="1642818"/>
    <lineage>
        <taxon>Bacteria</taxon>
        <taxon>Pseudomonadati</taxon>
        <taxon>Bacteroidota</taxon>
        <taxon>Flavobacteriia</taxon>
        <taxon>Flavobacteriales</taxon>
        <taxon>Flavobacteriaceae</taxon>
        <taxon>Aquimarina</taxon>
    </lineage>
</organism>
<dbReference type="InterPro" id="IPR025833">
    <property type="entry name" value="GDYXXLXY"/>
</dbReference>
<reference evidence="1 2" key="1">
    <citation type="submission" date="2016-01" db="EMBL/GenBank/DDBJ databases">
        <title>The draft genome sequence of Aquimarina sp. RZW4-3-2.</title>
        <authorList>
            <person name="Wang Y."/>
        </authorList>
    </citation>
    <scope>NUCLEOTIDE SEQUENCE [LARGE SCALE GENOMIC DNA]</scope>
    <source>
        <strain evidence="1 2">RZW4-3-2</strain>
    </source>
</reference>
<comment type="caution">
    <text evidence="1">The sequence shown here is derived from an EMBL/GenBank/DDBJ whole genome shotgun (WGS) entry which is preliminary data.</text>
</comment>
<evidence type="ECO:0000313" key="2">
    <source>
        <dbReference type="Proteomes" id="UP000076715"/>
    </source>
</evidence>
<protein>
    <submittedName>
        <fullName evidence="1">Uncharacterized protein</fullName>
    </submittedName>
</protein>
<keyword evidence="2" id="KW-1185">Reference proteome</keyword>
<gene>
    <name evidence="1" type="ORF">AWE51_15395</name>
</gene>
<dbReference type="Proteomes" id="UP000076715">
    <property type="component" value="Unassembled WGS sequence"/>
</dbReference>
<accession>A0A163CTV5</accession>
<dbReference type="AlphaFoldDB" id="A0A163CTV5"/>
<evidence type="ECO:0000313" key="1">
    <source>
        <dbReference type="EMBL" id="KZS42756.1"/>
    </source>
</evidence>
<proteinExistence type="predicted"/>
<sequence length="163" mass="19118">MIWEQEDVLLSGKVYKFKTKPIDPSDPFRGKYITLRFDINSFKTKDKVFIYGDKIKVYIKEDDEGFAKVVDVSKKKLNIKADYIVAKVTNTYDNTVTFKLPFDRFYMEESKAYDAEKAYFKVNRNNSKENVYALVYVKNGRSVLADVIIKGMSIKEYVENEHQ</sequence>
<dbReference type="Pfam" id="PF14345">
    <property type="entry name" value="GDYXXLXY"/>
    <property type="match status" value="1"/>
</dbReference>
<dbReference type="STRING" id="1642818.AWE51_15395"/>
<name>A0A163CTV5_9FLAO</name>
<dbReference type="EMBL" id="LQRT01000001">
    <property type="protein sequence ID" value="KZS42756.1"/>
    <property type="molecule type" value="Genomic_DNA"/>
</dbReference>